<dbReference type="Gene3D" id="3.30.1340.10">
    <property type="entry name" value="HPr-like"/>
    <property type="match status" value="1"/>
</dbReference>
<keyword evidence="11" id="KW-0598">Phosphotransferase system</keyword>
<dbReference type="InterPro" id="IPR040442">
    <property type="entry name" value="Pyrv_kinase-like_dom_sf"/>
</dbReference>
<keyword evidence="14" id="KW-0460">Magnesium</keyword>
<dbReference type="InterPro" id="IPR018274">
    <property type="entry name" value="PEP_util_AS"/>
</dbReference>
<keyword evidence="17" id="KW-0670">Pyruvate</keyword>
<dbReference type="InterPro" id="IPR016152">
    <property type="entry name" value="PTrfase/Anion_transptr"/>
</dbReference>
<dbReference type="GO" id="GO:0008965">
    <property type="term" value="F:phosphoenolpyruvate-protein phosphotransferase activity"/>
    <property type="evidence" value="ECO:0007669"/>
    <property type="project" value="UniProtKB-EC"/>
</dbReference>
<feature type="domain" description="PTS EIIA type-2" evidence="15">
    <location>
        <begin position="2"/>
        <end position="142"/>
    </location>
</feature>
<accession>A0A553H360</accession>
<dbReference type="PRINTS" id="PR01736">
    <property type="entry name" value="PHPHTRNFRASE"/>
</dbReference>
<sequence>MLELDEGQIQMGLAAAGKRQALEAMAAALVADGLVTEGYLDGLLAREAQGSTYLGQGLAIPHGTPETRPLVYRTGVRLLHFPEGVDWGDGQRVHLAIGIAAKSDEHLRLLQMLTRALGDADLAPALRGARSAGEILALLQGTPPALALDEQLIGLGVPAEDADELIWRGARLLRRADCVDNGFAAILPQREALPLGDGLWWLHSDQAVQRPGLAFVTPSQPLRHLGQPLLGLFCLASRGDAHQALLERVCAVLIEGRGRVLTEAGSRAAVLAALGAGQAVGWPSAQVRLANPHGLHARPAQVLAQLAQRFAGDIHVRLANEGAAVSAKSLSKLLSLGARCGQALEFVAEPAIADEALPALVEAVRDGLGEAVTTPLDQVETLVMVETAEASVTVATPELPPQAPAAGSLLQAVAAAPGFASGPAYRRLTPRFDYAPHGESSAVERQRLEGALARVRADLDSLVSGSQAAAIRDIFAMHREILDDPGIAEDVTVHLHRGHSAEAAWHQVLEAAARQQERLCDALLAERAADLRDLARRVLARLCGLEEQAEPEQPYILVMEEVAPSDLARLDPSRVAGILTARGGATSHSAIIARTLGIPALVGAGDTVLGLAPNTPLLLDGERGRLYVDPDPATRARLEDERRRRAERLERAHAQRYEPAVTRDGHRVEVCANLGDTHETAAAVEQGAEGIGLLRTELVFMAHSQLPDLAAQRTEYRRVLDALAGRPLVVRTLDVGGDKPLPYWPMPAEENPFLGLRGIRLTLQRPDVMETQLRALLLAAGDRPLRIMFPMVGTLAEWRAARDMVQRLREEIEVTDLQLGIMVEVPSAALTAPVLAKEVDFFSIGTNDLTQYTLAIDRGHPTLSAQADGLHPAVLQLIDLTVRAAHAEGKWVGVCGELAADPLAVPLLVGLGVDELSVSARSVAEVKAAVRELDLAGARSLAQRALGLADAEAVRAFVEAG</sequence>
<evidence type="ECO:0000256" key="6">
    <source>
        <dbReference type="ARBA" id="ARBA00022448"/>
    </source>
</evidence>
<feature type="domain" description="HPr" evidence="16">
    <location>
        <begin position="282"/>
        <end position="371"/>
    </location>
</feature>
<dbReference type="PANTHER" id="PTHR46244">
    <property type="entry name" value="PHOSPHOENOLPYRUVATE-PROTEIN PHOSPHOTRANSFERASE"/>
    <property type="match status" value="1"/>
</dbReference>
<evidence type="ECO:0000256" key="9">
    <source>
        <dbReference type="ARBA" id="ARBA00022597"/>
    </source>
</evidence>
<dbReference type="PANTHER" id="PTHR46244:SF6">
    <property type="entry name" value="PHOSPHOENOLPYRUVATE-PROTEIN PHOSPHOTRANSFERASE"/>
    <property type="match status" value="1"/>
</dbReference>
<dbReference type="InterPro" id="IPR008279">
    <property type="entry name" value="PEP-util_enz_mobile_dom"/>
</dbReference>
<evidence type="ECO:0000313" key="18">
    <source>
        <dbReference type="Proteomes" id="UP000315235"/>
    </source>
</evidence>
<comment type="cofactor">
    <cofactor evidence="2">
        <name>Mg(2+)</name>
        <dbReference type="ChEBI" id="CHEBI:18420"/>
    </cofactor>
</comment>
<evidence type="ECO:0000256" key="8">
    <source>
        <dbReference type="ARBA" id="ARBA00022553"/>
    </source>
</evidence>
<dbReference type="Pfam" id="PF00381">
    <property type="entry name" value="PTS-HPr"/>
    <property type="match status" value="1"/>
</dbReference>
<dbReference type="PROSITE" id="PS51350">
    <property type="entry name" value="PTS_HPR_DOM"/>
    <property type="match status" value="1"/>
</dbReference>
<dbReference type="Gene3D" id="3.40.930.10">
    <property type="entry name" value="Mannitol-specific EII, Chain A"/>
    <property type="match status" value="2"/>
</dbReference>
<dbReference type="Pfam" id="PF02896">
    <property type="entry name" value="PEP-utilizers_C"/>
    <property type="match status" value="1"/>
</dbReference>
<dbReference type="CDD" id="cd00211">
    <property type="entry name" value="PTS_IIA_fru"/>
    <property type="match status" value="1"/>
</dbReference>
<dbReference type="GO" id="GO:0005737">
    <property type="term" value="C:cytoplasm"/>
    <property type="evidence" value="ECO:0007669"/>
    <property type="project" value="UniProtKB-SubCell"/>
</dbReference>
<dbReference type="NCBIfam" id="TIGR01417">
    <property type="entry name" value="PTS_I_fam"/>
    <property type="match status" value="1"/>
</dbReference>
<dbReference type="NCBIfam" id="TIGR01003">
    <property type="entry name" value="PTS_HPr_family"/>
    <property type="match status" value="1"/>
</dbReference>
<dbReference type="SUPFAM" id="SSF55804">
    <property type="entry name" value="Phoshotransferase/anion transport protein"/>
    <property type="match status" value="2"/>
</dbReference>
<evidence type="ECO:0000256" key="13">
    <source>
        <dbReference type="ARBA" id="ARBA00022777"/>
    </source>
</evidence>
<name>A0A553H360_9PSED</name>
<dbReference type="SUPFAM" id="SSF55594">
    <property type="entry name" value="HPr-like"/>
    <property type="match status" value="1"/>
</dbReference>
<dbReference type="InterPro" id="IPR000121">
    <property type="entry name" value="PEP_util_C"/>
</dbReference>
<comment type="similarity">
    <text evidence="4">Belongs to the PEP-utilizing enzyme family.</text>
</comment>
<gene>
    <name evidence="17" type="primary">ptsP</name>
    <name evidence="17" type="ORF">FM069_03020</name>
</gene>
<keyword evidence="18" id="KW-1185">Reference proteome</keyword>
<keyword evidence="10 17" id="KW-0808">Transferase</keyword>
<organism evidence="17 18">
    <name type="scientific">Pseudomonas mangiferae</name>
    <dbReference type="NCBI Taxonomy" id="2593654"/>
    <lineage>
        <taxon>Bacteria</taxon>
        <taxon>Pseudomonadati</taxon>
        <taxon>Pseudomonadota</taxon>
        <taxon>Gammaproteobacteria</taxon>
        <taxon>Pseudomonadales</taxon>
        <taxon>Pseudomonadaceae</taxon>
        <taxon>Pseudomonas</taxon>
    </lineage>
</organism>
<comment type="subcellular location">
    <subcellularLocation>
        <location evidence="3">Cytoplasm</location>
    </subcellularLocation>
</comment>
<dbReference type="PROSITE" id="PS00370">
    <property type="entry name" value="PEP_ENZYMES_PHOS_SITE"/>
    <property type="match status" value="1"/>
</dbReference>
<dbReference type="SUPFAM" id="SSF47831">
    <property type="entry name" value="Enzyme I of the PEP:sugar phosphotransferase system HPr-binding (sub)domain"/>
    <property type="match status" value="1"/>
</dbReference>
<dbReference type="InterPro" id="IPR015813">
    <property type="entry name" value="Pyrv/PenolPyrv_kinase-like_dom"/>
</dbReference>
<evidence type="ECO:0000256" key="1">
    <source>
        <dbReference type="ARBA" id="ARBA00000683"/>
    </source>
</evidence>
<dbReference type="GO" id="GO:0016301">
    <property type="term" value="F:kinase activity"/>
    <property type="evidence" value="ECO:0007669"/>
    <property type="project" value="UniProtKB-KW"/>
</dbReference>
<dbReference type="CDD" id="cd00367">
    <property type="entry name" value="PTS-HPr_like"/>
    <property type="match status" value="1"/>
</dbReference>
<dbReference type="Pfam" id="PF00391">
    <property type="entry name" value="PEP-utilizers"/>
    <property type="match status" value="1"/>
</dbReference>
<dbReference type="PROSITE" id="PS51094">
    <property type="entry name" value="PTS_EIIA_TYPE_2"/>
    <property type="match status" value="1"/>
</dbReference>
<dbReference type="EMBL" id="VJOY01000002">
    <property type="protein sequence ID" value="TRX76175.1"/>
    <property type="molecule type" value="Genomic_DNA"/>
</dbReference>
<dbReference type="Gene3D" id="1.10.274.10">
    <property type="entry name" value="PtsI, HPr-binding domain"/>
    <property type="match status" value="1"/>
</dbReference>
<dbReference type="InterPro" id="IPR036637">
    <property type="entry name" value="Phosphohistidine_dom_sf"/>
</dbReference>
<dbReference type="PRINTS" id="PR00107">
    <property type="entry name" value="PHOSPHOCPHPR"/>
</dbReference>
<dbReference type="AlphaFoldDB" id="A0A553H360"/>
<keyword evidence="13" id="KW-0418">Kinase</keyword>
<dbReference type="Gene3D" id="3.20.20.60">
    <property type="entry name" value="Phosphoenolpyruvate-binding domains"/>
    <property type="match status" value="1"/>
</dbReference>
<dbReference type="Pfam" id="PF05524">
    <property type="entry name" value="PEP-utilisers_N"/>
    <property type="match status" value="1"/>
</dbReference>
<dbReference type="InterPro" id="IPR050499">
    <property type="entry name" value="PEP-utilizing_PTS_enzyme"/>
</dbReference>
<dbReference type="InterPro" id="IPR036618">
    <property type="entry name" value="PtsI_HPr-bd_sf"/>
</dbReference>
<evidence type="ECO:0000256" key="7">
    <source>
        <dbReference type="ARBA" id="ARBA00022490"/>
    </source>
</evidence>
<dbReference type="Gene3D" id="3.50.30.10">
    <property type="entry name" value="Phosphohistidine domain"/>
    <property type="match status" value="1"/>
</dbReference>
<dbReference type="PROSITE" id="PS00742">
    <property type="entry name" value="PEP_ENZYMES_2"/>
    <property type="match status" value="1"/>
</dbReference>
<protein>
    <recommendedName>
        <fullName evidence="5">phosphoenolpyruvate--protein phosphotransferase</fullName>
        <ecNumber evidence="5">2.7.3.9</ecNumber>
    </recommendedName>
</protein>
<dbReference type="SUPFAM" id="SSF51621">
    <property type="entry name" value="Phosphoenolpyruvate/pyruvate domain"/>
    <property type="match status" value="1"/>
</dbReference>
<keyword evidence="8" id="KW-0597">Phosphoprotein</keyword>
<evidence type="ECO:0000256" key="3">
    <source>
        <dbReference type="ARBA" id="ARBA00004496"/>
    </source>
</evidence>
<evidence type="ECO:0000259" key="15">
    <source>
        <dbReference type="PROSITE" id="PS51094"/>
    </source>
</evidence>
<reference evidence="17 18" key="1">
    <citation type="submission" date="2019-07" db="EMBL/GenBank/DDBJ databases">
        <title>Pseudomonas mangiferae sp. nov., isolated from bark of mango tree in Thailand.</title>
        <authorList>
            <person name="Srisuk N."/>
            <person name="Anurat P."/>
        </authorList>
    </citation>
    <scope>NUCLEOTIDE SEQUENCE [LARGE SCALE GENOMIC DNA]</scope>
    <source>
        <strain evidence="17 18">DMKU_BBB3-04</strain>
    </source>
</reference>
<dbReference type="InterPro" id="IPR006318">
    <property type="entry name" value="PTS_EI-like"/>
</dbReference>
<dbReference type="InterPro" id="IPR002178">
    <property type="entry name" value="PTS_EIIA_type-2_dom"/>
</dbReference>
<dbReference type="InterPro" id="IPR023151">
    <property type="entry name" value="PEP_util_CS"/>
</dbReference>
<keyword evidence="7" id="KW-0963">Cytoplasm</keyword>
<evidence type="ECO:0000256" key="14">
    <source>
        <dbReference type="ARBA" id="ARBA00022842"/>
    </source>
</evidence>
<dbReference type="PROSITE" id="PS00372">
    <property type="entry name" value="PTS_EIIA_TYPE_2_HIS"/>
    <property type="match status" value="1"/>
</dbReference>
<comment type="caution">
    <text evidence="17">The sequence shown here is derived from an EMBL/GenBank/DDBJ whole genome shotgun (WGS) entry which is preliminary data.</text>
</comment>
<dbReference type="GO" id="GO:0009401">
    <property type="term" value="P:phosphoenolpyruvate-dependent sugar phosphotransferase system"/>
    <property type="evidence" value="ECO:0007669"/>
    <property type="project" value="UniProtKB-KW"/>
</dbReference>
<dbReference type="SUPFAM" id="SSF52009">
    <property type="entry name" value="Phosphohistidine domain"/>
    <property type="match status" value="1"/>
</dbReference>
<dbReference type="RefSeq" id="WP_143486803.1">
    <property type="nucleotide sequence ID" value="NZ_VJOY01000002.1"/>
</dbReference>
<keyword evidence="12" id="KW-0479">Metal-binding</keyword>
<dbReference type="InterPro" id="IPR000032">
    <property type="entry name" value="HPr-like"/>
</dbReference>
<dbReference type="OrthoDB" id="9765468at2"/>
<dbReference type="EC" id="2.7.3.9" evidence="5"/>
<evidence type="ECO:0000259" key="16">
    <source>
        <dbReference type="PROSITE" id="PS51350"/>
    </source>
</evidence>
<dbReference type="GO" id="GO:0046872">
    <property type="term" value="F:metal ion binding"/>
    <property type="evidence" value="ECO:0007669"/>
    <property type="project" value="UniProtKB-KW"/>
</dbReference>
<dbReference type="Pfam" id="PF00359">
    <property type="entry name" value="PTS_EIIA_2"/>
    <property type="match status" value="1"/>
</dbReference>
<evidence type="ECO:0000256" key="2">
    <source>
        <dbReference type="ARBA" id="ARBA00001946"/>
    </source>
</evidence>
<comment type="catalytic activity">
    <reaction evidence="1">
        <text>L-histidyl-[protein] + phosphoenolpyruvate = N(pros)-phospho-L-histidyl-[protein] + pyruvate</text>
        <dbReference type="Rhea" id="RHEA:23880"/>
        <dbReference type="Rhea" id="RHEA-COMP:9745"/>
        <dbReference type="Rhea" id="RHEA-COMP:9746"/>
        <dbReference type="ChEBI" id="CHEBI:15361"/>
        <dbReference type="ChEBI" id="CHEBI:29979"/>
        <dbReference type="ChEBI" id="CHEBI:58702"/>
        <dbReference type="ChEBI" id="CHEBI:64837"/>
        <dbReference type="EC" id="2.7.3.9"/>
    </reaction>
</comment>
<evidence type="ECO:0000256" key="12">
    <source>
        <dbReference type="ARBA" id="ARBA00022723"/>
    </source>
</evidence>
<evidence type="ECO:0000256" key="10">
    <source>
        <dbReference type="ARBA" id="ARBA00022679"/>
    </source>
</evidence>
<proteinExistence type="inferred from homology"/>
<keyword evidence="9" id="KW-0762">Sugar transport</keyword>
<dbReference type="InterPro" id="IPR008731">
    <property type="entry name" value="PTS_EIN"/>
</dbReference>
<keyword evidence="6" id="KW-0813">Transport</keyword>
<dbReference type="Proteomes" id="UP000315235">
    <property type="component" value="Unassembled WGS sequence"/>
</dbReference>
<evidence type="ECO:0000256" key="4">
    <source>
        <dbReference type="ARBA" id="ARBA00007837"/>
    </source>
</evidence>
<evidence type="ECO:0000256" key="5">
    <source>
        <dbReference type="ARBA" id="ARBA00012232"/>
    </source>
</evidence>
<evidence type="ECO:0000313" key="17">
    <source>
        <dbReference type="EMBL" id="TRX76175.1"/>
    </source>
</evidence>
<dbReference type="NCBIfam" id="NF008319">
    <property type="entry name" value="PRK11109.1"/>
    <property type="match status" value="1"/>
</dbReference>
<evidence type="ECO:0000256" key="11">
    <source>
        <dbReference type="ARBA" id="ARBA00022683"/>
    </source>
</evidence>
<dbReference type="InterPro" id="IPR035895">
    <property type="entry name" value="HPr-like_sf"/>
</dbReference>